<evidence type="ECO:0000256" key="1">
    <source>
        <dbReference type="SAM" id="SignalP"/>
    </source>
</evidence>
<keyword evidence="3" id="KW-1185">Reference proteome</keyword>
<dbReference type="InterPro" id="IPR038903">
    <property type="entry name" value="Allergen_Asp_f_4"/>
</dbReference>
<keyword evidence="1" id="KW-0732">Signal</keyword>
<proteinExistence type="predicted"/>
<evidence type="ECO:0000313" key="3">
    <source>
        <dbReference type="Proteomes" id="UP000042958"/>
    </source>
</evidence>
<dbReference type="Proteomes" id="UP000042958">
    <property type="component" value="Unassembled WGS sequence"/>
</dbReference>
<dbReference type="AlphaFoldDB" id="A0A0F7U377"/>
<dbReference type="STRING" id="104259.A0A0F7U377"/>
<dbReference type="Pfam" id="PF25312">
    <property type="entry name" value="Allergen_Asp_f_4"/>
    <property type="match status" value="1"/>
</dbReference>
<dbReference type="PANTHER" id="PTHR42039">
    <property type="entry name" value="PUTATIVE (AFU_ORTHOLOGUE AFUA_3G02940)-RELATED"/>
    <property type="match status" value="1"/>
</dbReference>
<feature type="chain" id="PRO_5002522924" description="Allergen Asp f 4" evidence="1">
    <location>
        <begin position="20"/>
        <end position="259"/>
    </location>
</feature>
<sequence>MLPHFWVLAWSFLQSCCRGYEYSNATDASQIMFNWNIAYMSAPPSALISLRPPTFLVKRVQYLGNVGDPYGSNIIEVSAEAANQYKYVVRFEAPSNGRSWTVSIWNNFASDGYLGGWLGNACRTFTLDRGQVRYIAFDDYSQGGWAAASGSSIPVVRDGSYAATWGEFDFGSAINFGRSAFVVSTIAAEKAGLEVQGMRICDVHTDTCSSVDARSAAVHNAYTTTVAGNAKMGGTIRPGPARLAVSIGYDEFPLPENRG</sequence>
<name>A0A0F7U377_PENBI</name>
<dbReference type="EMBL" id="CDHK01000021">
    <property type="protein sequence ID" value="CEJ62701.1"/>
    <property type="molecule type" value="Genomic_DNA"/>
</dbReference>
<feature type="signal peptide" evidence="1">
    <location>
        <begin position="1"/>
        <end position="19"/>
    </location>
</feature>
<dbReference type="PANTHER" id="PTHR42039:SF1">
    <property type="entry name" value="PUTATIVE (AFU_ORTHOLOGUE AFUA_3G02940)-RELATED"/>
    <property type="match status" value="1"/>
</dbReference>
<evidence type="ECO:0008006" key="4">
    <source>
        <dbReference type="Google" id="ProtNLM"/>
    </source>
</evidence>
<protein>
    <recommendedName>
        <fullName evidence="4">Allergen Asp f 4</fullName>
    </recommendedName>
</protein>
<organism evidence="2 3">
    <name type="scientific">Penicillium brasilianum</name>
    <dbReference type="NCBI Taxonomy" id="104259"/>
    <lineage>
        <taxon>Eukaryota</taxon>
        <taxon>Fungi</taxon>
        <taxon>Dikarya</taxon>
        <taxon>Ascomycota</taxon>
        <taxon>Pezizomycotina</taxon>
        <taxon>Eurotiomycetes</taxon>
        <taxon>Eurotiomycetidae</taxon>
        <taxon>Eurotiales</taxon>
        <taxon>Aspergillaceae</taxon>
        <taxon>Penicillium</taxon>
    </lineage>
</organism>
<reference evidence="3" key="1">
    <citation type="journal article" date="2015" name="Genome Announc.">
        <title>Draft genome sequence of the fungus Penicillium brasilianum MG11.</title>
        <authorList>
            <person name="Horn F."/>
            <person name="Linde J."/>
            <person name="Mattern D.J."/>
            <person name="Walther G."/>
            <person name="Guthke R."/>
            <person name="Brakhage A.A."/>
            <person name="Valiante V."/>
        </authorList>
    </citation>
    <scope>NUCLEOTIDE SEQUENCE [LARGE SCALE GENOMIC DNA]</scope>
    <source>
        <strain evidence="3">MG11</strain>
    </source>
</reference>
<dbReference type="GO" id="GO:0019863">
    <property type="term" value="F:IgE binding"/>
    <property type="evidence" value="ECO:0007669"/>
    <property type="project" value="InterPro"/>
</dbReference>
<dbReference type="OrthoDB" id="118256at2759"/>
<gene>
    <name evidence="2" type="ORF">PMG11_11194</name>
</gene>
<dbReference type="GO" id="GO:0005576">
    <property type="term" value="C:extracellular region"/>
    <property type="evidence" value="ECO:0007669"/>
    <property type="project" value="InterPro"/>
</dbReference>
<evidence type="ECO:0000313" key="2">
    <source>
        <dbReference type="EMBL" id="CEJ62701.1"/>
    </source>
</evidence>
<accession>A0A0F7U377</accession>